<dbReference type="Proteomes" id="UP000479710">
    <property type="component" value="Unassembled WGS sequence"/>
</dbReference>
<keyword evidence="3" id="KW-1185">Reference proteome</keyword>
<evidence type="ECO:0000256" key="1">
    <source>
        <dbReference type="SAM" id="MobiDB-lite"/>
    </source>
</evidence>
<comment type="caution">
    <text evidence="2">The sequence shown here is derived from an EMBL/GenBank/DDBJ whole genome shotgun (WGS) entry which is preliminary data.</text>
</comment>
<accession>A0A6G1E3V8</accession>
<gene>
    <name evidence="2" type="ORF">E2562_029309</name>
</gene>
<organism evidence="2 3">
    <name type="scientific">Oryza meyeriana var. granulata</name>
    <dbReference type="NCBI Taxonomy" id="110450"/>
    <lineage>
        <taxon>Eukaryota</taxon>
        <taxon>Viridiplantae</taxon>
        <taxon>Streptophyta</taxon>
        <taxon>Embryophyta</taxon>
        <taxon>Tracheophyta</taxon>
        <taxon>Spermatophyta</taxon>
        <taxon>Magnoliopsida</taxon>
        <taxon>Liliopsida</taxon>
        <taxon>Poales</taxon>
        <taxon>Poaceae</taxon>
        <taxon>BOP clade</taxon>
        <taxon>Oryzoideae</taxon>
        <taxon>Oryzeae</taxon>
        <taxon>Oryzinae</taxon>
        <taxon>Oryza</taxon>
        <taxon>Oryza meyeriana</taxon>
    </lineage>
</organism>
<protein>
    <submittedName>
        <fullName evidence="2">Uncharacterized protein</fullName>
    </submittedName>
</protein>
<reference evidence="2 3" key="1">
    <citation type="submission" date="2019-11" db="EMBL/GenBank/DDBJ databases">
        <title>Whole genome sequence of Oryza granulata.</title>
        <authorList>
            <person name="Li W."/>
        </authorList>
    </citation>
    <scope>NUCLEOTIDE SEQUENCE [LARGE SCALE GENOMIC DNA]</scope>
    <source>
        <strain evidence="3">cv. Menghai</strain>
        <tissue evidence="2">Leaf</tissue>
    </source>
</reference>
<proteinExistence type="predicted"/>
<feature type="compositionally biased region" description="Polar residues" evidence="1">
    <location>
        <begin position="117"/>
        <end position="127"/>
    </location>
</feature>
<dbReference type="EMBL" id="SPHZ02000005">
    <property type="protein sequence ID" value="KAF0919361.1"/>
    <property type="molecule type" value="Genomic_DNA"/>
</dbReference>
<evidence type="ECO:0000313" key="2">
    <source>
        <dbReference type="EMBL" id="KAF0919361.1"/>
    </source>
</evidence>
<name>A0A6G1E3V8_9ORYZ</name>
<evidence type="ECO:0000313" key="3">
    <source>
        <dbReference type="Proteomes" id="UP000479710"/>
    </source>
</evidence>
<feature type="region of interest" description="Disordered" evidence="1">
    <location>
        <begin position="105"/>
        <end position="140"/>
    </location>
</feature>
<dbReference type="AlphaFoldDB" id="A0A6G1E3V8"/>
<sequence>MERAGWEHGCKRLLNSFNLQIHSRALEFHDVGLQRDVGGDGWDGRDRKFIGVALDVCEARMVEQQVACSIALSSGCHLPGFANRHPSQACATTLLLLPSLQTTPAAAPPSLPSFSTKLATSGSSKASSLEEGDATGVDIGGREVAGSIPLR</sequence>